<comment type="function">
    <text evidence="2">The lipid II isoglutaminyl synthase complex catalyzes the formation of alpha-D-isoglutamine in the cell wall lipid II stem peptide. The MurT subunit catalyzes the ATP-dependent amidation of D-glutamate residue of lipid II, converting it to an isoglutamine residue.</text>
</comment>
<comment type="catalytic activity">
    <reaction evidence="2">
        <text>beta-D-GlcNAc-(1-&gt;4)-Mur2Ac(oyl-L-Ala-gamma-D-Glu-L-Lys-D-Ala-D-Ala)-di-trans,octa-cis-undecaprenyl diphosphate + L-glutamine + ATP + H2O = beta-D-GlcNAc-(1-&gt;4)-Mur2Ac(oyl-L-Ala-D-isoglutaminyl-L-Lys-D-Ala-D-Ala)-di-trans,octa-cis-undecaprenyl diphosphate + L-glutamate + ADP + phosphate + H(+)</text>
        <dbReference type="Rhea" id="RHEA:57928"/>
        <dbReference type="ChEBI" id="CHEBI:15377"/>
        <dbReference type="ChEBI" id="CHEBI:15378"/>
        <dbReference type="ChEBI" id="CHEBI:29985"/>
        <dbReference type="ChEBI" id="CHEBI:30616"/>
        <dbReference type="ChEBI" id="CHEBI:43474"/>
        <dbReference type="ChEBI" id="CHEBI:58359"/>
        <dbReference type="ChEBI" id="CHEBI:60033"/>
        <dbReference type="ChEBI" id="CHEBI:62233"/>
        <dbReference type="ChEBI" id="CHEBI:456216"/>
        <dbReference type="EC" id="6.3.5.13"/>
    </reaction>
</comment>
<reference evidence="5" key="2">
    <citation type="journal article" date="2021" name="PeerJ">
        <title>Extensive microbial diversity within the chicken gut microbiome revealed by metagenomics and culture.</title>
        <authorList>
            <person name="Gilroy R."/>
            <person name="Ravi A."/>
            <person name="Getino M."/>
            <person name="Pursley I."/>
            <person name="Horton D.L."/>
            <person name="Alikhan N.F."/>
            <person name="Baker D."/>
            <person name="Gharbi K."/>
            <person name="Hall N."/>
            <person name="Watson M."/>
            <person name="Adriaenssens E.M."/>
            <person name="Foster-Nyarko E."/>
            <person name="Jarju S."/>
            <person name="Secka A."/>
            <person name="Antonio M."/>
            <person name="Oren A."/>
            <person name="Chaudhuri R.R."/>
            <person name="La Ragione R."/>
            <person name="Hildebrand F."/>
            <person name="Pallen M.J."/>
        </authorList>
    </citation>
    <scope>NUCLEOTIDE SEQUENCE</scope>
    <source>
        <strain evidence="5">ChiBcolR7-354</strain>
    </source>
</reference>
<sequence length="454" mass="48551">MRFVLAIICCKLIRLALRLMGRGGTALPGKVALRICPDMLSRLARGVTVAVVTGTNGKTTTCRMLEKMLRDAGKDCFANRSGSNLERGITADFVSNAGLFGRPRRKLAVIECDEAAFRRVCGELDPAVCVVTNVFRDQLDRYGEVTHTLGAIREGLDHAPHARVCLNADCSLTASLAPCAPDRVRFFGVDAPLSGSASDVSDAPRCIVCGAQYEYDYHTFAHLGGFRCPKCGYSRTEPDVAVLSAADLSADGSSAEIRVDGEIYDAVVDLPGGYNLYNAAAAIAAATAIGVGADSAVHSLAKLESGFGRMERFALGDAHVTMVLVKNPAGCDRAIDFVRSLPGSLTAVFCLNDNLADGTDVSWIWDAGFERLFEGEDGARLRLIVSGTRAEDMRLRLKYAGADENAVRVIHTTGELVAAIAEEKGEVCVLPTYTAMLPLRAELAARCGGKEFWK</sequence>
<feature type="binding site" evidence="2">
    <location>
        <position position="206"/>
    </location>
    <ligand>
        <name>Zn(2+)</name>
        <dbReference type="ChEBI" id="CHEBI:29105"/>
    </ligand>
</feature>
<evidence type="ECO:0000313" key="5">
    <source>
        <dbReference type="EMBL" id="HIQ79182.1"/>
    </source>
</evidence>
<protein>
    <recommendedName>
        <fullName evidence="2">Lipid II isoglutaminyl synthase (glutamine-hydrolyzing) subunit MurT</fullName>
        <ecNumber evidence="2">6.3.5.13</ecNumber>
    </recommendedName>
</protein>
<organism evidence="5 6">
    <name type="scientific">Candidatus Scatomorpha intestinavium</name>
    <dbReference type="NCBI Taxonomy" id="2840922"/>
    <lineage>
        <taxon>Bacteria</taxon>
        <taxon>Bacillati</taxon>
        <taxon>Bacillota</taxon>
        <taxon>Clostridia</taxon>
        <taxon>Eubacteriales</taxon>
        <taxon>Candidatus Scatomorpha</taxon>
    </lineage>
</organism>
<dbReference type="SUPFAM" id="SSF53623">
    <property type="entry name" value="MurD-like peptide ligases, catalytic domain"/>
    <property type="match status" value="1"/>
</dbReference>
<dbReference type="GO" id="GO:0140282">
    <property type="term" value="F:carbon-nitrogen ligase activity on lipid II"/>
    <property type="evidence" value="ECO:0007669"/>
    <property type="project" value="UniProtKB-UniRule"/>
</dbReference>
<comment type="catalytic activity">
    <reaction evidence="2">
        <text>beta-D-GlcNAc-(1-&gt;4)-Mur2Ac(oyl-L-Ala-gamma-D-O-P-Glu-L-Lys-D-Ala-D-Ala)-di-trans,octa-cis-undecaprenyl diphosphate + NH4(+) = beta-D-GlcNAc-(1-&gt;4)-Mur2Ac(oyl-L-Ala-D-isoglutaminyl-L-Lys-D-Ala-D-Ala)-di-trans,octa-cis-undecaprenyl diphosphate + phosphate + H(+)</text>
        <dbReference type="Rhea" id="RHEA:57932"/>
        <dbReference type="ChEBI" id="CHEBI:15378"/>
        <dbReference type="ChEBI" id="CHEBI:28938"/>
        <dbReference type="ChEBI" id="CHEBI:43474"/>
        <dbReference type="ChEBI" id="CHEBI:62233"/>
        <dbReference type="ChEBI" id="CHEBI:143132"/>
    </reaction>
</comment>
<comment type="caution">
    <text evidence="5">The sequence shown here is derived from an EMBL/GenBank/DDBJ whole genome shotgun (WGS) entry which is preliminary data.</text>
</comment>
<dbReference type="PANTHER" id="PTHR23135:SF7">
    <property type="entry name" value="LIPID II ISOGLUTAMINYL SYNTHASE (GLUTAMINE-HYDROLYZING) SUBUNIT MURT"/>
    <property type="match status" value="1"/>
</dbReference>
<comment type="catalytic activity">
    <reaction evidence="2">
        <text>beta-D-GlcNAc-(1-&gt;4)-Mur2Ac(oyl-L-Ala-gamma-D-Glu-L-Lys-D-Ala-D-Ala)-di-trans,octa-cis-undecaprenyl diphosphate + ATP = beta-D-GlcNAc-(1-&gt;4)-Mur2Ac(oyl-L-Ala-gamma-D-O-P-Glu-L-Lys-D-Ala-D-Ala)-di-trans,octa-cis-undecaprenyl diphosphate + ADP</text>
        <dbReference type="Rhea" id="RHEA:59488"/>
        <dbReference type="ChEBI" id="CHEBI:30616"/>
        <dbReference type="ChEBI" id="CHEBI:60033"/>
        <dbReference type="ChEBI" id="CHEBI:143132"/>
        <dbReference type="ChEBI" id="CHEBI:456216"/>
    </reaction>
</comment>
<comment type="pathway">
    <text evidence="1 2">Cell wall biogenesis; peptidoglycan biosynthesis.</text>
</comment>
<keyword evidence="2" id="KW-0133">Cell shape</keyword>
<feature type="binding site" evidence="2">
    <location>
        <position position="209"/>
    </location>
    <ligand>
        <name>Zn(2+)</name>
        <dbReference type="ChEBI" id="CHEBI:29105"/>
    </ligand>
</feature>
<comment type="subunit">
    <text evidence="2">Forms a heterodimer with GatD.</text>
</comment>
<dbReference type="InterPro" id="IPR043703">
    <property type="entry name" value="Lipid_II_synth_MurT"/>
</dbReference>
<dbReference type="EMBL" id="DVGA01000084">
    <property type="protein sequence ID" value="HIQ79182.1"/>
    <property type="molecule type" value="Genomic_DNA"/>
</dbReference>
<dbReference type="GO" id="GO:0071555">
    <property type="term" value="P:cell wall organization"/>
    <property type="evidence" value="ECO:0007669"/>
    <property type="project" value="UniProtKB-KW"/>
</dbReference>
<feature type="binding site" evidence="2">
    <location>
        <position position="231"/>
    </location>
    <ligand>
        <name>Zn(2+)</name>
        <dbReference type="ChEBI" id="CHEBI:29105"/>
    </ligand>
</feature>
<dbReference type="GO" id="GO:0008360">
    <property type="term" value="P:regulation of cell shape"/>
    <property type="evidence" value="ECO:0007669"/>
    <property type="project" value="UniProtKB-KW"/>
</dbReference>
<dbReference type="GO" id="GO:0008270">
    <property type="term" value="F:zinc ion binding"/>
    <property type="evidence" value="ECO:0007669"/>
    <property type="project" value="UniProtKB-UniRule"/>
</dbReference>
<keyword evidence="2" id="KW-0961">Cell wall biogenesis/degradation</keyword>
<feature type="binding site" evidence="2">
    <location>
        <position position="228"/>
    </location>
    <ligand>
        <name>Zn(2+)</name>
        <dbReference type="ChEBI" id="CHEBI:29105"/>
    </ligand>
</feature>
<keyword evidence="2" id="KW-0547">Nucleotide-binding</keyword>
<evidence type="ECO:0000259" key="3">
    <source>
        <dbReference type="Pfam" id="PF08245"/>
    </source>
</evidence>
<keyword evidence="2" id="KW-0479">Metal-binding</keyword>
<dbReference type="Gene3D" id="3.40.1190.10">
    <property type="entry name" value="Mur-like, catalytic domain"/>
    <property type="match status" value="1"/>
</dbReference>
<dbReference type="InterPro" id="IPR036565">
    <property type="entry name" value="Mur-like_cat_sf"/>
</dbReference>
<reference evidence="5" key="1">
    <citation type="submission" date="2020-10" db="EMBL/GenBank/DDBJ databases">
        <authorList>
            <person name="Gilroy R."/>
        </authorList>
    </citation>
    <scope>NUCLEOTIDE SEQUENCE</scope>
    <source>
        <strain evidence="5">ChiBcolR7-354</strain>
    </source>
</reference>
<comment type="similarity">
    <text evidence="2">Belongs to the MurCDEF family. MurT subfamily.</text>
</comment>
<dbReference type="HAMAP" id="MF_02214">
    <property type="entry name" value="Lipid_II_synth_MurT"/>
    <property type="match status" value="1"/>
</dbReference>
<dbReference type="GO" id="GO:0009252">
    <property type="term" value="P:peptidoglycan biosynthetic process"/>
    <property type="evidence" value="ECO:0007669"/>
    <property type="project" value="UniProtKB-UniRule"/>
</dbReference>
<accession>A0A9D0ZEI8</accession>
<feature type="domain" description="Mur ligase central" evidence="3">
    <location>
        <begin position="52"/>
        <end position="190"/>
    </location>
</feature>
<name>A0A9D0ZEI8_9FIRM</name>
<keyword evidence="2" id="KW-0436">Ligase</keyword>
<evidence type="ECO:0000256" key="1">
    <source>
        <dbReference type="ARBA" id="ARBA00004752"/>
    </source>
</evidence>
<feature type="active site" evidence="2">
    <location>
        <position position="360"/>
    </location>
</feature>
<evidence type="ECO:0000256" key="2">
    <source>
        <dbReference type="HAMAP-Rule" id="MF_02214"/>
    </source>
</evidence>
<dbReference type="Pfam" id="PF08245">
    <property type="entry name" value="Mur_ligase_M"/>
    <property type="match status" value="1"/>
</dbReference>
<dbReference type="AlphaFoldDB" id="A0A9D0ZEI8"/>
<dbReference type="InterPro" id="IPR013221">
    <property type="entry name" value="Mur_ligase_cen"/>
</dbReference>
<evidence type="ECO:0000259" key="4">
    <source>
        <dbReference type="Pfam" id="PF08353"/>
    </source>
</evidence>
<dbReference type="GO" id="GO:0016881">
    <property type="term" value="F:acid-amino acid ligase activity"/>
    <property type="evidence" value="ECO:0007669"/>
    <property type="project" value="InterPro"/>
</dbReference>
<keyword evidence="2" id="KW-0573">Peptidoglycan synthesis</keyword>
<gene>
    <name evidence="2" type="primary">murT</name>
    <name evidence="5" type="ORF">IAB77_07980</name>
</gene>
<dbReference type="PANTHER" id="PTHR23135">
    <property type="entry name" value="MUR LIGASE FAMILY MEMBER"/>
    <property type="match status" value="1"/>
</dbReference>
<dbReference type="GO" id="GO:0005524">
    <property type="term" value="F:ATP binding"/>
    <property type="evidence" value="ECO:0007669"/>
    <property type="project" value="UniProtKB-UniRule"/>
</dbReference>
<dbReference type="Proteomes" id="UP000824262">
    <property type="component" value="Unassembled WGS sequence"/>
</dbReference>
<keyword evidence="2" id="KW-0067">ATP-binding</keyword>
<feature type="domain" description="Lipid II isoglutaminyl synthase (glutamine-hydrolyzing) subunit MurT C-terminal" evidence="4">
    <location>
        <begin position="324"/>
        <end position="436"/>
    </location>
</feature>
<keyword evidence="2" id="KW-0862">Zinc</keyword>
<dbReference type="InterPro" id="IPR013564">
    <property type="entry name" value="MurT_C"/>
</dbReference>
<proteinExistence type="inferred from homology"/>
<evidence type="ECO:0000313" key="6">
    <source>
        <dbReference type="Proteomes" id="UP000824262"/>
    </source>
</evidence>
<dbReference type="EC" id="6.3.5.13" evidence="2"/>
<dbReference type="Pfam" id="PF08353">
    <property type="entry name" value="MurT_C"/>
    <property type="match status" value="1"/>
</dbReference>